<dbReference type="GO" id="GO:0008233">
    <property type="term" value="F:peptidase activity"/>
    <property type="evidence" value="ECO:0007669"/>
    <property type="project" value="UniProtKB-KW"/>
</dbReference>
<keyword evidence="2" id="KW-1185">Reference proteome</keyword>
<name>A0ABM9I4H0_9GAMM</name>
<sequence>MKQLILAIIGILPLATPVTGGANERIAMRQSEAGTFYIPVHIEGVGATDFLVDTGSSHTTINEATLAVLKANGMAKYAYDIKGVMVDGAVKVVPVYSIRSIDIGHLCVLKDVEAAVFPGESRQILGLSALSKVSSVVFTMSPPSLQLHDCDGGSTRTAVSAP</sequence>
<gene>
    <name evidence="1" type="ORF">MSZNOR_3172</name>
</gene>
<protein>
    <submittedName>
        <fullName evidence="1">Aspartyl protease family protein</fullName>
    </submittedName>
</protein>
<organism evidence="1 2">
    <name type="scientific">Methylocaldum szegediense</name>
    <dbReference type="NCBI Taxonomy" id="73780"/>
    <lineage>
        <taxon>Bacteria</taxon>
        <taxon>Pseudomonadati</taxon>
        <taxon>Pseudomonadota</taxon>
        <taxon>Gammaproteobacteria</taxon>
        <taxon>Methylococcales</taxon>
        <taxon>Methylococcaceae</taxon>
        <taxon>Methylocaldum</taxon>
    </lineage>
</organism>
<proteinExistence type="predicted"/>
<dbReference type="Gene3D" id="2.40.70.10">
    <property type="entry name" value="Acid Proteases"/>
    <property type="match status" value="1"/>
</dbReference>
<dbReference type="Proteomes" id="UP001162030">
    <property type="component" value="Chromosome"/>
</dbReference>
<reference evidence="1 2" key="1">
    <citation type="submission" date="2023-03" db="EMBL/GenBank/DDBJ databases">
        <authorList>
            <person name="Pearce D."/>
        </authorList>
    </citation>
    <scope>NUCLEOTIDE SEQUENCE [LARGE SCALE GENOMIC DNA]</scope>
    <source>
        <strain evidence="1">Msz</strain>
    </source>
</reference>
<dbReference type="SUPFAM" id="SSF50630">
    <property type="entry name" value="Acid proteases"/>
    <property type="match status" value="1"/>
</dbReference>
<keyword evidence="1" id="KW-0378">Hydrolase</keyword>
<evidence type="ECO:0000313" key="1">
    <source>
        <dbReference type="EMBL" id="CAI8887254.1"/>
    </source>
</evidence>
<dbReference type="Pfam" id="PF13650">
    <property type="entry name" value="Asp_protease_2"/>
    <property type="match status" value="1"/>
</dbReference>
<dbReference type="InterPro" id="IPR021109">
    <property type="entry name" value="Peptidase_aspartic_dom_sf"/>
</dbReference>
<dbReference type="CDD" id="cd05483">
    <property type="entry name" value="retropepsin_like_bacteria"/>
    <property type="match status" value="1"/>
</dbReference>
<dbReference type="InterPro" id="IPR001969">
    <property type="entry name" value="Aspartic_peptidase_AS"/>
</dbReference>
<evidence type="ECO:0000313" key="2">
    <source>
        <dbReference type="Proteomes" id="UP001162030"/>
    </source>
</evidence>
<dbReference type="GO" id="GO:0006508">
    <property type="term" value="P:proteolysis"/>
    <property type="evidence" value="ECO:0007669"/>
    <property type="project" value="UniProtKB-KW"/>
</dbReference>
<accession>A0ABM9I4H0</accession>
<dbReference type="EMBL" id="OX458333">
    <property type="protein sequence ID" value="CAI8887254.1"/>
    <property type="molecule type" value="Genomic_DNA"/>
</dbReference>
<dbReference type="RefSeq" id="WP_317963292.1">
    <property type="nucleotide sequence ID" value="NZ_OX458333.1"/>
</dbReference>
<keyword evidence="1" id="KW-0645">Protease</keyword>
<dbReference type="InterPro" id="IPR034122">
    <property type="entry name" value="Retropepsin-like_bacterial"/>
</dbReference>
<dbReference type="PROSITE" id="PS00141">
    <property type="entry name" value="ASP_PROTEASE"/>
    <property type="match status" value="1"/>
</dbReference>